<evidence type="ECO:0000313" key="2">
    <source>
        <dbReference type="Proteomes" id="UP000177103"/>
    </source>
</evidence>
<organism evidence="1 2">
    <name type="scientific">Candidatus Woykebacteria bacterium RBG_13_40_7b</name>
    <dbReference type="NCBI Taxonomy" id="1802594"/>
    <lineage>
        <taxon>Bacteria</taxon>
        <taxon>Candidatus Woykeibacteriota</taxon>
    </lineage>
</organism>
<dbReference type="AlphaFoldDB" id="A0A1G1W8L7"/>
<comment type="caution">
    <text evidence="1">The sequence shown here is derived from an EMBL/GenBank/DDBJ whole genome shotgun (WGS) entry which is preliminary data.</text>
</comment>
<dbReference type="Proteomes" id="UP000177103">
    <property type="component" value="Unassembled WGS sequence"/>
</dbReference>
<name>A0A1G1W8L7_9BACT</name>
<dbReference type="EMBL" id="MHCQ01000034">
    <property type="protein sequence ID" value="OGY23971.1"/>
    <property type="molecule type" value="Genomic_DNA"/>
</dbReference>
<reference evidence="1 2" key="1">
    <citation type="journal article" date="2016" name="Nat. Commun.">
        <title>Thousands of microbial genomes shed light on interconnected biogeochemical processes in an aquifer system.</title>
        <authorList>
            <person name="Anantharaman K."/>
            <person name="Brown C.T."/>
            <person name="Hug L.A."/>
            <person name="Sharon I."/>
            <person name="Castelle C.J."/>
            <person name="Probst A.J."/>
            <person name="Thomas B.C."/>
            <person name="Singh A."/>
            <person name="Wilkins M.J."/>
            <person name="Karaoz U."/>
            <person name="Brodie E.L."/>
            <person name="Williams K.H."/>
            <person name="Hubbard S.S."/>
            <person name="Banfield J.F."/>
        </authorList>
    </citation>
    <scope>NUCLEOTIDE SEQUENCE [LARGE SCALE GENOMIC DNA]</scope>
</reference>
<protein>
    <submittedName>
        <fullName evidence="1">Uncharacterized protein</fullName>
    </submittedName>
</protein>
<evidence type="ECO:0000313" key="1">
    <source>
        <dbReference type="EMBL" id="OGY23971.1"/>
    </source>
</evidence>
<gene>
    <name evidence="1" type="ORF">A2Y57_00665</name>
</gene>
<proteinExistence type="predicted"/>
<accession>A0A1G1W8L7</accession>
<sequence>MADHLAEGWQSSLLTSNAVGYGGQEKLEVGISKTESQIRLTSLRIRASVCGQHKKSTPAVHF</sequence>